<evidence type="ECO:0000256" key="10">
    <source>
        <dbReference type="RuleBase" id="RU351113"/>
    </source>
</evidence>
<evidence type="ECO:0000256" key="1">
    <source>
        <dbReference type="ARBA" id="ARBA00004651"/>
    </source>
</evidence>
<feature type="transmembrane region" description="Helical" evidence="10">
    <location>
        <begin position="172"/>
        <end position="193"/>
    </location>
</feature>
<dbReference type="GO" id="GO:0005549">
    <property type="term" value="F:odorant binding"/>
    <property type="evidence" value="ECO:0007669"/>
    <property type="project" value="InterPro"/>
</dbReference>
<dbReference type="EMBL" id="AJVK01025867">
    <property type="status" value="NOT_ANNOTATED_CDS"/>
    <property type="molecule type" value="Genomic_DNA"/>
</dbReference>
<evidence type="ECO:0000256" key="6">
    <source>
        <dbReference type="ARBA" id="ARBA00022989"/>
    </source>
</evidence>
<organism evidence="11 12">
    <name type="scientific">Phlebotomus papatasi</name>
    <name type="common">Sandfly</name>
    <dbReference type="NCBI Taxonomy" id="29031"/>
    <lineage>
        <taxon>Eukaryota</taxon>
        <taxon>Metazoa</taxon>
        <taxon>Ecdysozoa</taxon>
        <taxon>Arthropoda</taxon>
        <taxon>Hexapoda</taxon>
        <taxon>Insecta</taxon>
        <taxon>Pterygota</taxon>
        <taxon>Neoptera</taxon>
        <taxon>Endopterygota</taxon>
        <taxon>Diptera</taxon>
        <taxon>Nematocera</taxon>
        <taxon>Psychodoidea</taxon>
        <taxon>Psychodidae</taxon>
        <taxon>Phlebotomus</taxon>
        <taxon>Phlebotomus</taxon>
    </lineage>
</organism>
<feature type="transmembrane region" description="Helical" evidence="10">
    <location>
        <begin position="72"/>
        <end position="92"/>
    </location>
</feature>
<evidence type="ECO:0000256" key="8">
    <source>
        <dbReference type="ARBA" id="ARBA00023170"/>
    </source>
</evidence>
<name>A0A3F2ZEC3_PHLPP</name>
<dbReference type="GO" id="GO:0004984">
    <property type="term" value="F:olfactory receptor activity"/>
    <property type="evidence" value="ECO:0007669"/>
    <property type="project" value="InterPro"/>
</dbReference>
<evidence type="ECO:0000313" key="11">
    <source>
        <dbReference type="EnsemblMetazoa" id="PPAI013179-PA"/>
    </source>
</evidence>
<feature type="transmembrane region" description="Helical" evidence="10">
    <location>
        <begin position="284"/>
        <end position="305"/>
    </location>
</feature>
<evidence type="ECO:0000256" key="9">
    <source>
        <dbReference type="ARBA" id="ARBA00023224"/>
    </source>
</evidence>
<dbReference type="GO" id="GO:0007165">
    <property type="term" value="P:signal transduction"/>
    <property type="evidence" value="ECO:0007669"/>
    <property type="project" value="UniProtKB-KW"/>
</dbReference>
<reference evidence="11" key="1">
    <citation type="submission" date="2022-08" db="UniProtKB">
        <authorList>
            <consortium name="EnsemblMetazoa"/>
        </authorList>
    </citation>
    <scope>IDENTIFICATION</scope>
    <source>
        <strain evidence="11">Israel</strain>
    </source>
</reference>
<keyword evidence="9 10" id="KW-0807">Transducer</keyword>
<comment type="caution">
    <text evidence="10">Lacks conserved residue(s) required for the propagation of feature annotation.</text>
</comment>
<proteinExistence type="inferred from homology"/>
<feature type="transmembrane region" description="Helical" evidence="10">
    <location>
        <begin position="127"/>
        <end position="152"/>
    </location>
</feature>
<dbReference type="GO" id="GO:0005886">
    <property type="term" value="C:plasma membrane"/>
    <property type="evidence" value="ECO:0007669"/>
    <property type="project" value="UniProtKB-SubCell"/>
</dbReference>
<keyword evidence="4 10" id="KW-0812">Transmembrane</keyword>
<protein>
    <recommendedName>
        <fullName evidence="10">Odorant receptor</fullName>
    </recommendedName>
</protein>
<evidence type="ECO:0000313" key="12">
    <source>
        <dbReference type="Proteomes" id="UP000092462"/>
    </source>
</evidence>
<dbReference type="InterPro" id="IPR004117">
    <property type="entry name" value="7tm6_olfct_rcpt"/>
</dbReference>
<sequence>MLKNQHNQLKKIVFNFFVIFRCDFLPQCPLKCISNLRLFVYPIVLVFGQYCLLSNLLYGIDFSNLLDLAFNIVFYLGTYQCLIVYYLMMIMYRKAFHEIFFYFDGLIDSVEFSSKVRKKHLEWNVEVALKWTTIFLSFVTIGGLIVNCYDLYETNFSSPMRFLIPGLSRSSIFFFPANIIFQVTLYFAILHVIMGSDAVIMITICYFRSENQAVVEFIEQLDESEIVQKNCNGIFRNIYEVHQTVTWNMKKLLEGYWHIYFYKLFTIILYLCTLLFIFQSVNISMMIVLLCALIVTAQIFILCFFGQLLRNSSEAIAEALYMTKWYEMGIEDQKNLLLLLLRFQKAVKIEAFGFGTISIYTFVQIIKAAASYASIAYTIFK</sequence>
<keyword evidence="8 10" id="KW-0675">Receptor</keyword>
<dbReference type="VEuPathDB" id="VectorBase:PPAI013179"/>
<dbReference type="PANTHER" id="PTHR21137:SF35">
    <property type="entry name" value="ODORANT RECEPTOR 19A-RELATED"/>
    <property type="match status" value="1"/>
</dbReference>
<dbReference type="VEuPathDB" id="VectorBase:PPAPM1_010462"/>
<feature type="transmembrane region" description="Helical" evidence="10">
    <location>
        <begin position="38"/>
        <end position="60"/>
    </location>
</feature>
<feature type="transmembrane region" description="Helical" evidence="10">
    <location>
        <begin position="259"/>
        <end position="278"/>
    </location>
</feature>
<dbReference type="AlphaFoldDB" id="A0A3F2ZEC3"/>
<evidence type="ECO:0000256" key="4">
    <source>
        <dbReference type="ARBA" id="ARBA00022692"/>
    </source>
</evidence>
<dbReference type="EnsemblMetazoa" id="PPAI013179-RA">
    <property type="protein sequence ID" value="PPAI013179-PA"/>
    <property type="gene ID" value="PPAI013179"/>
</dbReference>
<keyword evidence="6 10" id="KW-1133">Transmembrane helix</keyword>
<comment type="subcellular location">
    <subcellularLocation>
        <location evidence="1 10">Cell membrane</location>
        <topology evidence="1 10">Multi-pass membrane protein</topology>
    </subcellularLocation>
</comment>
<keyword evidence="5 10" id="KW-0552">Olfaction</keyword>
<accession>A0A3F2ZEC3</accession>
<evidence type="ECO:0000256" key="5">
    <source>
        <dbReference type="ARBA" id="ARBA00022725"/>
    </source>
</evidence>
<comment type="similarity">
    <text evidence="10">Belongs to the insect chemoreceptor superfamily. Heteromeric odorant receptor channel (TC 1.A.69) family.</text>
</comment>
<keyword evidence="3 10" id="KW-0716">Sensory transduction</keyword>
<keyword evidence="7 10" id="KW-0472">Membrane</keyword>
<keyword evidence="12" id="KW-1185">Reference proteome</keyword>
<evidence type="ECO:0000256" key="7">
    <source>
        <dbReference type="ARBA" id="ARBA00023136"/>
    </source>
</evidence>
<evidence type="ECO:0000256" key="3">
    <source>
        <dbReference type="ARBA" id="ARBA00022606"/>
    </source>
</evidence>
<dbReference type="PANTHER" id="PTHR21137">
    <property type="entry name" value="ODORANT RECEPTOR"/>
    <property type="match status" value="1"/>
</dbReference>
<evidence type="ECO:0000256" key="2">
    <source>
        <dbReference type="ARBA" id="ARBA00022475"/>
    </source>
</evidence>
<dbReference type="Pfam" id="PF02949">
    <property type="entry name" value="7tm_6"/>
    <property type="match status" value="1"/>
</dbReference>
<dbReference type="Proteomes" id="UP000092462">
    <property type="component" value="Unassembled WGS sequence"/>
</dbReference>
<keyword evidence="2" id="KW-1003">Cell membrane</keyword>